<dbReference type="WBParaSite" id="SSLN_0000313201-mRNA-1">
    <property type="protein sequence ID" value="SSLN_0000313201-mRNA-1"/>
    <property type="gene ID" value="SSLN_0000313201"/>
</dbReference>
<accession>A0A183SFN4</accession>
<evidence type="ECO:0000313" key="4">
    <source>
        <dbReference type="WBParaSite" id="SSLN_0000313201-mRNA-1"/>
    </source>
</evidence>
<keyword evidence="3" id="KW-1185">Reference proteome</keyword>
<dbReference type="AlphaFoldDB" id="A0A183SFN4"/>
<evidence type="ECO:0000256" key="1">
    <source>
        <dbReference type="SAM" id="MobiDB-lite"/>
    </source>
</evidence>
<sequence length="289" mass="32198">MRRVPHSGRRSHGARRFHRLPTCSDRFSDYCVHSTISSQLASNNFSFDSRPGLKFIVGRVFLCLELLRQVYNASGLVMHLPHSLLAHTPEPCVKTESRRLEAGSSAATDMHKQFVYASYTRLALDEVVGSLVRRSITEVVFGRYICLVYVVNASVAASSWYPTLTCRSSKLVLLSSYTLGNCQDQRAKPGEGLRCGVCLHTRYICALLPALPPPPYSLPFHPPTFLLSSLHSPLLSPLLPLLLPLFSPLSPFTLPSFPWSKMSYGEGDMQSHRQPRCIGRSLTNPNLDP</sequence>
<proteinExistence type="predicted"/>
<organism evidence="4">
    <name type="scientific">Schistocephalus solidus</name>
    <name type="common">Tapeworm</name>
    <dbReference type="NCBI Taxonomy" id="70667"/>
    <lineage>
        <taxon>Eukaryota</taxon>
        <taxon>Metazoa</taxon>
        <taxon>Spiralia</taxon>
        <taxon>Lophotrochozoa</taxon>
        <taxon>Platyhelminthes</taxon>
        <taxon>Cestoda</taxon>
        <taxon>Eucestoda</taxon>
        <taxon>Diphyllobothriidea</taxon>
        <taxon>Diphyllobothriidae</taxon>
        <taxon>Schistocephalus</taxon>
    </lineage>
</organism>
<protein>
    <submittedName>
        <fullName evidence="2 4">Uncharacterized protein</fullName>
    </submittedName>
</protein>
<dbReference type="Proteomes" id="UP000275846">
    <property type="component" value="Unassembled WGS sequence"/>
</dbReference>
<name>A0A183SFN4_SCHSO</name>
<gene>
    <name evidence="2" type="ORF">SSLN_LOCUS3032</name>
</gene>
<dbReference type="EMBL" id="UYSU01032406">
    <property type="protein sequence ID" value="VDL89417.1"/>
    <property type="molecule type" value="Genomic_DNA"/>
</dbReference>
<feature type="region of interest" description="Disordered" evidence="1">
    <location>
        <begin position="270"/>
        <end position="289"/>
    </location>
</feature>
<evidence type="ECO:0000313" key="3">
    <source>
        <dbReference type="Proteomes" id="UP000275846"/>
    </source>
</evidence>
<reference evidence="4" key="1">
    <citation type="submission" date="2016-06" db="UniProtKB">
        <authorList>
            <consortium name="WormBaseParasite"/>
        </authorList>
    </citation>
    <scope>IDENTIFICATION</scope>
</reference>
<reference evidence="2 3" key="2">
    <citation type="submission" date="2018-11" db="EMBL/GenBank/DDBJ databases">
        <authorList>
            <consortium name="Pathogen Informatics"/>
        </authorList>
    </citation>
    <scope>NUCLEOTIDE SEQUENCE [LARGE SCALE GENOMIC DNA]</scope>
    <source>
        <strain evidence="2 3">NST_G2</strain>
    </source>
</reference>
<evidence type="ECO:0000313" key="2">
    <source>
        <dbReference type="EMBL" id="VDL89417.1"/>
    </source>
</evidence>